<feature type="transmembrane region" description="Helical" evidence="1">
    <location>
        <begin position="100"/>
        <end position="119"/>
    </location>
</feature>
<comment type="caution">
    <text evidence="2">The sequence shown here is derived from an EMBL/GenBank/DDBJ whole genome shotgun (WGS) entry which is preliminary data.</text>
</comment>
<name>D7WA87_9CORY</name>
<dbReference type="EMBL" id="ACLJ02000001">
    <property type="protein sequence ID" value="EFK55685.1"/>
    <property type="molecule type" value="Genomic_DNA"/>
</dbReference>
<dbReference type="OrthoDB" id="4964691at2"/>
<dbReference type="eggNOG" id="COG4291">
    <property type="taxonomic scope" value="Bacteria"/>
</dbReference>
<reference evidence="2" key="1">
    <citation type="submission" date="2010-06" db="EMBL/GenBank/DDBJ databases">
        <authorList>
            <person name="Muzny D."/>
            <person name="Qin X."/>
            <person name="Buhay C."/>
            <person name="Dugan-Rocha S."/>
            <person name="Ding Y."/>
            <person name="Chen G."/>
            <person name="Hawes A."/>
            <person name="Holder M."/>
            <person name="Jhangiani S."/>
            <person name="Johnson A."/>
            <person name="Khan Z."/>
            <person name="Li Z."/>
            <person name="Liu W."/>
            <person name="Liu X."/>
            <person name="Perez L."/>
            <person name="Shen H."/>
            <person name="Wang Q."/>
            <person name="Watt J."/>
            <person name="Xi L."/>
            <person name="Xin Y."/>
            <person name="Zhou J."/>
            <person name="Deng J."/>
            <person name="Jiang H."/>
            <person name="Liu Y."/>
            <person name="Qu J."/>
            <person name="Song X.-Z."/>
            <person name="Zhang L."/>
            <person name="Villasana D."/>
            <person name="Johnson A."/>
            <person name="Liu J."/>
            <person name="Liyanage D."/>
            <person name="Lorensuhewa L."/>
            <person name="Robinson T."/>
            <person name="Song A."/>
            <person name="Song B.-B."/>
            <person name="Dinh H."/>
            <person name="Thornton R."/>
            <person name="Coyle M."/>
            <person name="Francisco L."/>
            <person name="Jackson L."/>
            <person name="Javaid M."/>
            <person name="Korchina V."/>
            <person name="Kovar C."/>
            <person name="Mata R."/>
            <person name="Mathew T."/>
            <person name="Ngo R."/>
            <person name="Nguyen L."/>
            <person name="Nguyen N."/>
            <person name="Okwuonu G."/>
            <person name="Ongeri F."/>
            <person name="Pham C."/>
            <person name="Simmons D."/>
            <person name="Wilczek-Boney K."/>
            <person name="Hale W."/>
            <person name="Jakkamsetti A."/>
            <person name="Pham P."/>
            <person name="Ruth R."/>
            <person name="San Lucas F."/>
            <person name="Warren J."/>
            <person name="Zhang J."/>
            <person name="Zhao Z."/>
            <person name="Zhou C."/>
            <person name="Zhu D."/>
            <person name="Lee S."/>
            <person name="Bess C."/>
            <person name="Blankenburg K."/>
            <person name="Forbes L."/>
            <person name="Fu Q."/>
            <person name="Gubbala S."/>
            <person name="Hirani K."/>
            <person name="Jayaseelan J.C."/>
            <person name="Lara F."/>
            <person name="Munidasa M."/>
            <person name="Palculict T."/>
            <person name="Patil S."/>
            <person name="Pu L.-L."/>
            <person name="Saada N."/>
            <person name="Tang L."/>
            <person name="Weissenberger G."/>
            <person name="Zhu Y."/>
            <person name="Hemphill L."/>
            <person name="Shang Y."/>
            <person name="Youmans B."/>
            <person name="Ayvaz T."/>
            <person name="Ross M."/>
            <person name="Santibanez J."/>
            <person name="Aqrawi P."/>
            <person name="Gross S."/>
            <person name="Joshi V."/>
            <person name="Fowler G."/>
            <person name="Nazareth L."/>
            <person name="Reid J."/>
            <person name="Worley K."/>
            <person name="Petrosino J."/>
            <person name="Highlander S."/>
            <person name="Gibbs R."/>
        </authorList>
    </citation>
    <scope>NUCLEOTIDE SEQUENCE [LARGE SCALE GENOMIC DNA]</scope>
    <source>
        <strain evidence="2">ATCC 33030</strain>
    </source>
</reference>
<organism evidence="2 3">
    <name type="scientific">Corynebacterium genitalium ATCC 33030</name>
    <dbReference type="NCBI Taxonomy" id="585529"/>
    <lineage>
        <taxon>Bacteria</taxon>
        <taxon>Bacillati</taxon>
        <taxon>Actinomycetota</taxon>
        <taxon>Actinomycetes</taxon>
        <taxon>Mycobacteriales</taxon>
        <taxon>Corynebacteriaceae</taxon>
        <taxon>Corynebacterium</taxon>
    </lineage>
</organism>
<feature type="transmembrane region" description="Helical" evidence="1">
    <location>
        <begin position="216"/>
        <end position="238"/>
    </location>
</feature>
<feature type="transmembrane region" description="Helical" evidence="1">
    <location>
        <begin position="45"/>
        <end position="64"/>
    </location>
</feature>
<dbReference type="Pfam" id="PF07077">
    <property type="entry name" value="DUF1345"/>
    <property type="match status" value="1"/>
</dbReference>
<keyword evidence="3" id="KW-1185">Reference proteome</keyword>
<feature type="transmembrane region" description="Helical" evidence="1">
    <location>
        <begin position="12"/>
        <end position="33"/>
    </location>
</feature>
<dbReference type="Proteomes" id="UP000004208">
    <property type="component" value="Unassembled WGS sequence"/>
</dbReference>
<protein>
    <recommendedName>
        <fullName evidence="4">DUF1345 domain-containing protein</fullName>
    </recommendedName>
</protein>
<keyword evidence="1" id="KW-0812">Transmembrane</keyword>
<dbReference type="STRING" id="585529.HMPREF0291_10943"/>
<sequence length="239" mass="26920">MSEKDFRGASEVTRYAVSTVLAFGAIIMLRLLLPREMLAQHSEMVIISTYLTYWVVYVTIFGWWTVRLLSRLNPAELRAYARSERASAESKWVKGWGIKGAANLSGLGAIVAMAAAIAMSRFDVFREDWRWLAVGGIAVVWSWVFMIVTYAAEYLELDYRYRAEGEQPMFDFSYLDGEPLFGDYLNQAVMVSTMGASVPATPTNRHAWKEIRYNTLIAFTFNTMVIAMVVSVLSATLAA</sequence>
<proteinExistence type="predicted"/>
<dbReference type="HOGENOM" id="CLU_1159562_0_0_11"/>
<keyword evidence="1" id="KW-1133">Transmembrane helix</keyword>
<evidence type="ECO:0000313" key="2">
    <source>
        <dbReference type="EMBL" id="EFK55685.1"/>
    </source>
</evidence>
<dbReference type="InterPro" id="IPR009781">
    <property type="entry name" value="DUF1345"/>
</dbReference>
<evidence type="ECO:0008006" key="4">
    <source>
        <dbReference type="Google" id="ProtNLM"/>
    </source>
</evidence>
<feature type="transmembrane region" description="Helical" evidence="1">
    <location>
        <begin position="131"/>
        <end position="152"/>
    </location>
</feature>
<evidence type="ECO:0000256" key="1">
    <source>
        <dbReference type="SAM" id="Phobius"/>
    </source>
</evidence>
<gene>
    <name evidence="2" type="ORF">HMPREF0291_10943</name>
</gene>
<evidence type="ECO:0000313" key="3">
    <source>
        <dbReference type="Proteomes" id="UP000004208"/>
    </source>
</evidence>
<keyword evidence="1" id="KW-0472">Membrane</keyword>
<accession>D7WA87</accession>
<dbReference type="RefSeq" id="WP_005288747.1">
    <property type="nucleotide sequence ID" value="NZ_CM000961.1"/>
</dbReference>
<dbReference type="AlphaFoldDB" id="D7WA87"/>